<proteinExistence type="predicted"/>
<evidence type="ECO:0000313" key="2">
    <source>
        <dbReference type="EMBL" id="VDP60513.1"/>
    </source>
</evidence>
<organism evidence="2 3">
    <name type="scientific">Schistosoma mattheei</name>
    <dbReference type="NCBI Taxonomy" id="31246"/>
    <lineage>
        <taxon>Eukaryota</taxon>
        <taxon>Metazoa</taxon>
        <taxon>Spiralia</taxon>
        <taxon>Lophotrochozoa</taxon>
        <taxon>Platyhelminthes</taxon>
        <taxon>Trematoda</taxon>
        <taxon>Digenea</taxon>
        <taxon>Strigeidida</taxon>
        <taxon>Schistosomatoidea</taxon>
        <taxon>Schistosomatidae</taxon>
        <taxon>Schistosoma</taxon>
    </lineage>
</organism>
<dbReference type="Proteomes" id="UP000269396">
    <property type="component" value="Unassembled WGS sequence"/>
</dbReference>
<keyword evidence="3" id="KW-1185">Reference proteome</keyword>
<name>A0A183PD46_9TREM</name>
<dbReference type="AlphaFoldDB" id="A0A183PD46"/>
<evidence type="ECO:0000313" key="3">
    <source>
        <dbReference type="Proteomes" id="UP000269396"/>
    </source>
</evidence>
<gene>
    <name evidence="2" type="ORF">SMTD_LOCUS12282</name>
</gene>
<protein>
    <submittedName>
        <fullName evidence="2">Uncharacterized protein</fullName>
    </submittedName>
</protein>
<feature type="region of interest" description="Disordered" evidence="1">
    <location>
        <begin position="38"/>
        <end position="60"/>
    </location>
</feature>
<accession>A0A183PD46</accession>
<evidence type="ECO:0000256" key="1">
    <source>
        <dbReference type="SAM" id="MobiDB-lite"/>
    </source>
</evidence>
<reference evidence="2 3" key="1">
    <citation type="submission" date="2018-11" db="EMBL/GenBank/DDBJ databases">
        <authorList>
            <consortium name="Pathogen Informatics"/>
        </authorList>
    </citation>
    <scope>NUCLEOTIDE SEQUENCE [LARGE SCALE GENOMIC DNA]</scope>
    <source>
        <strain>Denwood</strain>
        <strain evidence="3">Zambia</strain>
    </source>
</reference>
<sequence length="60" mass="6482">MGIGGSQQEILNPGFVLFGTRQRGVPGILRELVLPNGFDPESSSFTETSETLPLSYLGRD</sequence>
<feature type="compositionally biased region" description="Low complexity" evidence="1">
    <location>
        <begin position="40"/>
        <end position="60"/>
    </location>
</feature>
<dbReference type="EMBL" id="UZAL01032281">
    <property type="protein sequence ID" value="VDP60513.1"/>
    <property type="molecule type" value="Genomic_DNA"/>
</dbReference>